<dbReference type="GO" id="GO:0046872">
    <property type="term" value="F:metal ion binding"/>
    <property type="evidence" value="ECO:0007669"/>
    <property type="project" value="UniProtKB-KW"/>
</dbReference>
<evidence type="ECO:0000256" key="3">
    <source>
        <dbReference type="ARBA" id="ARBA00004418"/>
    </source>
</evidence>
<dbReference type="InterPro" id="IPR010025">
    <property type="entry name" value="HAD-SF_ppase_IIIB_AphA"/>
</dbReference>
<evidence type="ECO:0000256" key="11">
    <source>
        <dbReference type="ARBA" id="ARBA00022801"/>
    </source>
</evidence>
<evidence type="ECO:0000256" key="1">
    <source>
        <dbReference type="ARBA" id="ARBA00000032"/>
    </source>
</evidence>
<evidence type="ECO:0000256" key="2">
    <source>
        <dbReference type="ARBA" id="ARBA00001946"/>
    </source>
</evidence>
<evidence type="ECO:0000256" key="7">
    <source>
        <dbReference type="ARBA" id="ARBA00022113"/>
    </source>
</evidence>
<keyword evidence="10" id="KW-0574">Periplasm</keyword>
<keyword evidence="12" id="KW-0460">Magnesium</keyword>
<comment type="subunit">
    <text evidence="5">Homotetramer.</text>
</comment>
<evidence type="ECO:0000256" key="9">
    <source>
        <dbReference type="ARBA" id="ARBA00022729"/>
    </source>
</evidence>
<gene>
    <name evidence="13" type="primary">aphA</name>
    <name evidence="13" type="ORF">GFE59_17660</name>
</gene>
<reference evidence="13" key="1">
    <citation type="submission" date="2019-10" db="EMBL/GenBank/DDBJ databases">
        <authorList>
            <consortium name="PulseNet: The National Subtyping Network for Foodborne Disease Surveillance"/>
            <person name="Tarr C.L."/>
            <person name="Trees E."/>
            <person name="Katz L.S."/>
            <person name="Carleton-Romer H.A."/>
            <person name="Stroika S."/>
            <person name="Kucerova Z."/>
            <person name="Roache K.F."/>
            <person name="Sabol A.L."/>
            <person name="Besser J."/>
            <person name="Gerner-Smidt P."/>
        </authorList>
    </citation>
    <scope>NUCLEOTIDE SEQUENCE</scope>
    <source>
        <strain evidence="13">PNUSAS111674</strain>
    </source>
</reference>
<comment type="similarity">
    <text evidence="4">Belongs to the class B bacterial acid phosphatase family.</text>
</comment>
<comment type="cofactor">
    <cofactor evidence="2">
        <name>Mg(2+)</name>
        <dbReference type="ChEBI" id="CHEBI:18420"/>
    </cofactor>
</comment>
<keyword evidence="11 13" id="KW-0378">Hydrolase</keyword>
<organism evidence="13">
    <name type="scientific">Salmonella enterica</name>
    <name type="common">Salmonella choleraesuis</name>
    <dbReference type="NCBI Taxonomy" id="28901"/>
    <lineage>
        <taxon>Bacteria</taxon>
        <taxon>Pseudomonadati</taxon>
        <taxon>Pseudomonadota</taxon>
        <taxon>Gammaproteobacteria</taxon>
        <taxon>Enterobacterales</taxon>
        <taxon>Enterobacteriaceae</taxon>
        <taxon>Salmonella</taxon>
    </lineage>
</organism>
<dbReference type="NCBIfam" id="TIGR01672">
    <property type="entry name" value="AphA"/>
    <property type="match status" value="1"/>
</dbReference>
<evidence type="ECO:0000256" key="5">
    <source>
        <dbReference type="ARBA" id="ARBA00011881"/>
    </source>
</evidence>
<protein>
    <recommendedName>
        <fullName evidence="7">Class B acid phosphatase</fullName>
        <ecNumber evidence="6">3.1.3.2</ecNumber>
    </recommendedName>
</protein>
<dbReference type="SUPFAM" id="SSF56784">
    <property type="entry name" value="HAD-like"/>
    <property type="match status" value="1"/>
</dbReference>
<evidence type="ECO:0000256" key="8">
    <source>
        <dbReference type="ARBA" id="ARBA00022723"/>
    </source>
</evidence>
<dbReference type="AlphaFoldDB" id="A0A639YRC9"/>
<evidence type="ECO:0000256" key="10">
    <source>
        <dbReference type="ARBA" id="ARBA00022764"/>
    </source>
</evidence>
<dbReference type="EC" id="3.1.3.2" evidence="6"/>
<dbReference type="InterPro" id="IPR005519">
    <property type="entry name" value="Acid_phosphat_B-like"/>
</dbReference>
<keyword evidence="8" id="KW-0479">Metal-binding</keyword>
<keyword evidence="9" id="KW-0732">Signal</keyword>
<comment type="subcellular location">
    <subcellularLocation>
        <location evidence="3">Periplasm</location>
    </subcellularLocation>
</comment>
<dbReference type="EMBL" id="AAMOUS010000037">
    <property type="protein sequence ID" value="EDJ5914999.1"/>
    <property type="molecule type" value="Genomic_DNA"/>
</dbReference>
<dbReference type="GO" id="GO:0003993">
    <property type="term" value="F:acid phosphatase activity"/>
    <property type="evidence" value="ECO:0007669"/>
    <property type="project" value="UniProtKB-EC"/>
</dbReference>
<proteinExistence type="inferred from homology"/>
<evidence type="ECO:0000256" key="6">
    <source>
        <dbReference type="ARBA" id="ARBA00012646"/>
    </source>
</evidence>
<accession>A0A639YRC9</accession>
<sequence length="236" mass="26462">MEMLMNFRISALLITGALFTLSFPIYSEAREGATLEQLTHQAAIHWVSVQQLETALTDKKPVNVGFDIDDTLLYSSPAFFYGKNKFSPDSMNYLKNKMFWNELSSKGWDEFSVPKQSGRELIEMHLRHGDNIYFITGRPAPEGAKEDLTEIIQRDFSIPVGKLNKVIYAGTSRNAKVGYIRKNHITVFYGDSDSDILDARKAGATGIRVLRPLLSTNTPFPVNGSLGEEVVANSQY</sequence>
<dbReference type="GO" id="GO:0030288">
    <property type="term" value="C:outer membrane-bounded periplasmic space"/>
    <property type="evidence" value="ECO:0007669"/>
    <property type="project" value="InterPro"/>
</dbReference>
<dbReference type="InterPro" id="IPR023214">
    <property type="entry name" value="HAD_sf"/>
</dbReference>
<evidence type="ECO:0000256" key="4">
    <source>
        <dbReference type="ARBA" id="ARBA00007752"/>
    </source>
</evidence>
<comment type="catalytic activity">
    <reaction evidence="1">
        <text>a phosphate monoester + H2O = an alcohol + phosphate</text>
        <dbReference type="Rhea" id="RHEA:15017"/>
        <dbReference type="ChEBI" id="CHEBI:15377"/>
        <dbReference type="ChEBI" id="CHEBI:30879"/>
        <dbReference type="ChEBI" id="CHEBI:43474"/>
        <dbReference type="ChEBI" id="CHEBI:67140"/>
        <dbReference type="EC" id="3.1.3.2"/>
    </reaction>
</comment>
<dbReference type="InterPro" id="IPR036412">
    <property type="entry name" value="HAD-like_sf"/>
</dbReference>
<dbReference type="SFLD" id="SFLDG01127">
    <property type="entry name" value="C1.3:_Acid_Phosphatase_Like"/>
    <property type="match status" value="1"/>
</dbReference>
<evidence type="ECO:0000256" key="12">
    <source>
        <dbReference type="ARBA" id="ARBA00022842"/>
    </source>
</evidence>
<dbReference type="Pfam" id="PF03767">
    <property type="entry name" value="Acid_phosphat_B"/>
    <property type="match status" value="1"/>
</dbReference>
<dbReference type="SFLD" id="SFLDS00003">
    <property type="entry name" value="Haloacid_Dehalogenase"/>
    <property type="match status" value="1"/>
</dbReference>
<dbReference type="Gene3D" id="3.40.50.1000">
    <property type="entry name" value="HAD superfamily/HAD-like"/>
    <property type="match status" value="1"/>
</dbReference>
<comment type="caution">
    <text evidence="13">The sequence shown here is derived from an EMBL/GenBank/DDBJ whole genome shotgun (WGS) entry which is preliminary data.</text>
</comment>
<evidence type="ECO:0000313" key="13">
    <source>
        <dbReference type="EMBL" id="EDJ5914999.1"/>
    </source>
</evidence>
<name>A0A639YRC9_SALER</name>